<name>A0A8J4U221_CLAMG</name>
<dbReference type="Proteomes" id="UP000727407">
    <property type="component" value="Unassembled WGS sequence"/>
</dbReference>
<organism evidence="13 14">
    <name type="scientific">Clarias magur</name>
    <name type="common">Asian catfish</name>
    <name type="synonym">Macropteronotus magur</name>
    <dbReference type="NCBI Taxonomy" id="1594786"/>
    <lineage>
        <taxon>Eukaryota</taxon>
        <taxon>Metazoa</taxon>
        <taxon>Chordata</taxon>
        <taxon>Craniata</taxon>
        <taxon>Vertebrata</taxon>
        <taxon>Euteleostomi</taxon>
        <taxon>Actinopterygii</taxon>
        <taxon>Neopterygii</taxon>
        <taxon>Teleostei</taxon>
        <taxon>Ostariophysi</taxon>
        <taxon>Siluriformes</taxon>
        <taxon>Clariidae</taxon>
        <taxon>Clarias</taxon>
    </lineage>
</organism>
<dbReference type="AlphaFoldDB" id="A0A8J4U221"/>
<evidence type="ECO:0000256" key="3">
    <source>
        <dbReference type="ARBA" id="ARBA00022692"/>
    </source>
</evidence>
<evidence type="ECO:0000256" key="5">
    <source>
        <dbReference type="ARBA" id="ARBA00022989"/>
    </source>
</evidence>
<dbReference type="GO" id="GO:0042130">
    <property type="term" value="P:negative regulation of T cell proliferation"/>
    <property type="evidence" value="ECO:0007669"/>
    <property type="project" value="TreeGrafter"/>
</dbReference>
<keyword evidence="9" id="KW-0325">Glycoprotein</keyword>
<dbReference type="SUPFAM" id="SSF48726">
    <property type="entry name" value="Immunoglobulin"/>
    <property type="match status" value="2"/>
</dbReference>
<keyword evidence="5" id="KW-1133">Transmembrane helix</keyword>
<dbReference type="InterPro" id="IPR013783">
    <property type="entry name" value="Ig-like_fold"/>
</dbReference>
<feature type="domain" description="Ig-like" evidence="12">
    <location>
        <begin position="145"/>
        <end position="244"/>
    </location>
</feature>
<dbReference type="SMART" id="SM00409">
    <property type="entry name" value="IG"/>
    <property type="match status" value="2"/>
</dbReference>
<dbReference type="GO" id="GO:0071222">
    <property type="term" value="P:cellular response to lipopolysaccharide"/>
    <property type="evidence" value="ECO:0007669"/>
    <property type="project" value="TreeGrafter"/>
</dbReference>
<protein>
    <submittedName>
        <fullName evidence="13">Neogenin-like isoform X7</fullName>
    </submittedName>
</protein>
<dbReference type="PANTHER" id="PTHR25466:SF14">
    <property type="entry name" value="BUTYROPHILIN SUBFAMILY 2 MEMBER A2-LIKE-RELATED"/>
    <property type="match status" value="1"/>
</dbReference>
<feature type="region of interest" description="Disordered" evidence="11">
    <location>
        <begin position="251"/>
        <end position="303"/>
    </location>
</feature>
<dbReference type="SMART" id="SM00408">
    <property type="entry name" value="IGc2"/>
    <property type="match status" value="2"/>
</dbReference>
<evidence type="ECO:0000256" key="4">
    <source>
        <dbReference type="ARBA" id="ARBA00022729"/>
    </source>
</evidence>
<comment type="subcellular location">
    <subcellularLocation>
        <location evidence="1">Cell membrane</location>
        <topology evidence="1">Single-pass type I membrane protein</topology>
    </subcellularLocation>
</comment>
<evidence type="ECO:0000256" key="6">
    <source>
        <dbReference type="ARBA" id="ARBA00023136"/>
    </source>
</evidence>
<evidence type="ECO:0000256" key="8">
    <source>
        <dbReference type="ARBA" id="ARBA00023170"/>
    </source>
</evidence>
<dbReference type="GO" id="GO:0007166">
    <property type="term" value="P:cell surface receptor signaling pathway"/>
    <property type="evidence" value="ECO:0007669"/>
    <property type="project" value="TreeGrafter"/>
</dbReference>
<keyword evidence="14" id="KW-1185">Reference proteome</keyword>
<evidence type="ECO:0000259" key="12">
    <source>
        <dbReference type="PROSITE" id="PS50835"/>
    </source>
</evidence>
<evidence type="ECO:0000256" key="9">
    <source>
        <dbReference type="ARBA" id="ARBA00023180"/>
    </source>
</evidence>
<evidence type="ECO:0000256" key="2">
    <source>
        <dbReference type="ARBA" id="ARBA00022475"/>
    </source>
</evidence>
<dbReference type="Pfam" id="PF07686">
    <property type="entry name" value="V-set"/>
    <property type="match status" value="2"/>
</dbReference>
<dbReference type="Gene3D" id="2.60.40.10">
    <property type="entry name" value="Immunoglobulins"/>
    <property type="match status" value="2"/>
</dbReference>
<dbReference type="InterPro" id="IPR007110">
    <property type="entry name" value="Ig-like_dom"/>
</dbReference>
<dbReference type="PROSITE" id="PS50835">
    <property type="entry name" value="IG_LIKE"/>
    <property type="match status" value="2"/>
</dbReference>
<keyword evidence="3" id="KW-0812">Transmembrane</keyword>
<dbReference type="InterPro" id="IPR013106">
    <property type="entry name" value="Ig_V-set"/>
</dbReference>
<dbReference type="GO" id="GO:0042102">
    <property type="term" value="P:positive regulation of T cell proliferation"/>
    <property type="evidence" value="ECO:0007669"/>
    <property type="project" value="TreeGrafter"/>
</dbReference>
<evidence type="ECO:0000313" key="14">
    <source>
        <dbReference type="Proteomes" id="UP000727407"/>
    </source>
</evidence>
<dbReference type="GO" id="GO:0006955">
    <property type="term" value="P:immune response"/>
    <property type="evidence" value="ECO:0007669"/>
    <property type="project" value="TreeGrafter"/>
</dbReference>
<dbReference type="InterPro" id="IPR003599">
    <property type="entry name" value="Ig_sub"/>
</dbReference>
<dbReference type="OrthoDB" id="6157407at2759"/>
<dbReference type="SMART" id="SM00406">
    <property type="entry name" value="IGv"/>
    <property type="match status" value="2"/>
</dbReference>
<evidence type="ECO:0000256" key="7">
    <source>
        <dbReference type="ARBA" id="ARBA00023157"/>
    </source>
</evidence>
<keyword evidence="7" id="KW-1015">Disulfide bond</keyword>
<evidence type="ECO:0000256" key="1">
    <source>
        <dbReference type="ARBA" id="ARBA00004251"/>
    </source>
</evidence>
<dbReference type="PANTHER" id="PTHR25466">
    <property type="entry name" value="T-LYMPHOCYTE ACTIVATION ANTIGEN"/>
    <property type="match status" value="1"/>
</dbReference>
<dbReference type="InterPro" id="IPR051713">
    <property type="entry name" value="T-cell_Activation_Regulation"/>
</dbReference>
<keyword evidence="8" id="KW-0675">Receptor</keyword>
<accession>A0A8J4U221</accession>
<keyword evidence="6" id="KW-0472">Membrane</keyword>
<proteinExistence type="predicted"/>
<comment type="caution">
    <text evidence="13">The sequence shown here is derived from an EMBL/GenBank/DDBJ whole genome shotgun (WGS) entry which is preliminary data.</text>
</comment>
<dbReference type="InterPro" id="IPR003598">
    <property type="entry name" value="Ig_sub2"/>
</dbReference>
<feature type="compositionally biased region" description="Basic and acidic residues" evidence="11">
    <location>
        <begin position="251"/>
        <end position="260"/>
    </location>
</feature>
<evidence type="ECO:0000313" key="13">
    <source>
        <dbReference type="EMBL" id="KAF5889314.1"/>
    </source>
</evidence>
<keyword evidence="2" id="KW-1003">Cell membrane</keyword>
<evidence type="ECO:0000256" key="10">
    <source>
        <dbReference type="ARBA" id="ARBA00023319"/>
    </source>
</evidence>
<feature type="domain" description="Ig-like" evidence="12">
    <location>
        <begin position="56"/>
        <end position="138"/>
    </location>
</feature>
<dbReference type="EMBL" id="QNUK01000828">
    <property type="protein sequence ID" value="KAF5889314.1"/>
    <property type="molecule type" value="Genomic_DNA"/>
</dbReference>
<reference evidence="13" key="1">
    <citation type="submission" date="2020-07" db="EMBL/GenBank/DDBJ databases">
        <title>Clarias magur genome sequencing, assembly and annotation.</title>
        <authorList>
            <person name="Kushwaha B."/>
            <person name="Kumar R."/>
            <person name="Das P."/>
            <person name="Joshi C.G."/>
            <person name="Kumar D."/>
            <person name="Nagpure N.S."/>
            <person name="Pandey M."/>
            <person name="Agarwal S."/>
            <person name="Srivastava S."/>
            <person name="Singh M."/>
            <person name="Sahoo L."/>
            <person name="Jayasankar P."/>
            <person name="Meher P.K."/>
            <person name="Koringa P.G."/>
            <person name="Iquebal M.A."/>
            <person name="Das S.P."/>
            <person name="Bit A."/>
            <person name="Patnaik S."/>
            <person name="Patel N."/>
            <person name="Shah T.M."/>
            <person name="Hinsu A."/>
            <person name="Jena J.K."/>
        </authorList>
    </citation>
    <scope>NUCLEOTIDE SEQUENCE</scope>
    <source>
        <strain evidence="13">CIFAMagur01</strain>
        <tissue evidence="13">Testis</tissue>
    </source>
</reference>
<dbReference type="GO" id="GO:0031295">
    <property type="term" value="P:T cell costimulation"/>
    <property type="evidence" value="ECO:0007669"/>
    <property type="project" value="TreeGrafter"/>
</dbReference>
<keyword evidence="10" id="KW-0393">Immunoglobulin domain</keyword>
<evidence type="ECO:0000256" key="11">
    <source>
        <dbReference type="SAM" id="MobiDB-lite"/>
    </source>
</evidence>
<dbReference type="InterPro" id="IPR036179">
    <property type="entry name" value="Ig-like_dom_sf"/>
</dbReference>
<gene>
    <name evidence="13" type="ORF">DAT39_020992</name>
</gene>
<keyword evidence="4" id="KW-0732">Signal</keyword>
<sequence length="303" mass="34133">MTLHTGESRDRRRYLCAFDQAVLCLRNRSLTATHATSAHFGCSLSADNPKEITGRKGDTVLLPCSCSDLHTKPQKRTWKSDRTGRLIEVVNDEHYRGRLQDLKKNVPGNLSLLISDLRVEDQGMYRCSAGSQQHRDIMLYVDGCDLVKKTEVEHVTVFTGESVVLPCVCTDLQNKPRSITWQFNRNNNLQEIYTEQTAHHRNRVKLVSNNSPGNLSLLISHLTEEDQGDYTCSVLNNRKKIRLSVKERLETSTLSRKTDTKLPPGQPQSKTTHSPPPSSSTTLNQAGRYGEKMITKGSVDQPM</sequence>
<dbReference type="GO" id="GO:0009897">
    <property type="term" value="C:external side of plasma membrane"/>
    <property type="evidence" value="ECO:0007669"/>
    <property type="project" value="TreeGrafter"/>
</dbReference>